<dbReference type="KEGG" id="ara:Arad_7192"/>
<evidence type="ECO:0000313" key="1">
    <source>
        <dbReference type="EMBL" id="ACM28745.1"/>
    </source>
</evidence>
<proteinExistence type="predicted"/>
<sequence>MTLLGAVGPSYLIVRGNEPLDLGIFAQLDMELIESMRQFAFNKIPAWPSISSCMKPSRRSIFWFPDYMIAFAQLAPDRMRKY</sequence>
<name>B9JM31_RHIR8</name>
<dbReference type="Proteomes" id="UP000001600">
    <property type="component" value="Chromosome 2"/>
</dbReference>
<dbReference type="EMBL" id="CP000629">
    <property type="protein sequence ID" value="ACM28745.1"/>
    <property type="molecule type" value="Genomic_DNA"/>
</dbReference>
<gene>
    <name evidence="1" type="ordered locus">Arad_7192</name>
</gene>
<accession>B9JM31</accession>
<evidence type="ECO:0000313" key="2">
    <source>
        <dbReference type="Proteomes" id="UP000001600"/>
    </source>
</evidence>
<organism evidence="1 2">
    <name type="scientific">Rhizobium rhizogenes (strain K84 / ATCC BAA-868)</name>
    <name type="common">Agrobacterium radiobacter</name>
    <dbReference type="NCBI Taxonomy" id="311403"/>
    <lineage>
        <taxon>Bacteria</taxon>
        <taxon>Pseudomonadati</taxon>
        <taxon>Pseudomonadota</taxon>
        <taxon>Alphaproteobacteria</taxon>
        <taxon>Hyphomicrobiales</taxon>
        <taxon>Rhizobiaceae</taxon>
        <taxon>Rhizobium/Agrobacterium group</taxon>
        <taxon>Rhizobium</taxon>
    </lineage>
</organism>
<protein>
    <submittedName>
        <fullName evidence="1">Uncharacterized protein</fullName>
    </submittedName>
</protein>
<dbReference type="HOGENOM" id="CLU_2550797_0_0_5"/>
<dbReference type="AlphaFoldDB" id="B9JM31"/>
<reference evidence="1 2" key="1">
    <citation type="journal article" date="2009" name="J. Bacteriol.">
        <title>Genome sequences of three Agrobacterium biovars help elucidate the evolution of multichromosome genomes in bacteria.</title>
        <authorList>
            <person name="Slater S.C."/>
            <person name="Goldman B.S."/>
            <person name="Goodner B."/>
            <person name="Setubal J.C."/>
            <person name="Farrand S.K."/>
            <person name="Nester E.W."/>
            <person name="Burr T.J."/>
            <person name="Banta L."/>
            <person name="Dickerman A.W."/>
            <person name="Paulsen I."/>
            <person name="Otten L."/>
            <person name="Suen G."/>
            <person name="Welch R."/>
            <person name="Almeida N.F."/>
            <person name="Arnold F."/>
            <person name="Burton O.T."/>
            <person name="Du Z."/>
            <person name="Ewing A."/>
            <person name="Godsy E."/>
            <person name="Heisel S."/>
            <person name="Houmiel K.L."/>
            <person name="Jhaveri J."/>
            <person name="Lu J."/>
            <person name="Miller N.M."/>
            <person name="Norton S."/>
            <person name="Chen Q."/>
            <person name="Phoolcharoen W."/>
            <person name="Ohlin V."/>
            <person name="Ondrusek D."/>
            <person name="Pride N."/>
            <person name="Stricklin S.L."/>
            <person name="Sun J."/>
            <person name="Wheeler C."/>
            <person name="Wilson L."/>
            <person name="Zhu H."/>
            <person name="Wood D.W."/>
        </authorList>
    </citation>
    <scope>NUCLEOTIDE SEQUENCE [LARGE SCALE GENOMIC DNA]</scope>
    <source>
        <strain evidence="2">K84 / ATCC BAA-868</strain>
    </source>
</reference>